<sequence length="119" mass="13424">MRTQNMSVNPIACESSDKSVMQDEDSFVFFRTETTTIFSMALKLDPAAEYVALFSFTTLAELKRQYPDMVLITEEEANARIEAVRAERKAKVEAILANSALERKVRNSGHKFIRISAGE</sequence>
<dbReference type="EMBL" id="AAGKIZ010000011">
    <property type="protein sequence ID" value="EBP0126143.1"/>
    <property type="molecule type" value="Genomic_DNA"/>
</dbReference>
<dbReference type="AlphaFoldDB" id="A0A5U2GCN4"/>
<gene>
    <name evidence="1" type="ORF">HW89_20030</name>
</gene>
<name>A0A5U2GCN4_SALER</name>
<evidence type="ECO:0000313" key="1">
    <source>
        <dbReference type="EMBL" id="EBP0126143.1"/>
    </source>
</evidence>
<reference evidence="1" key="1">
    <citation type="submission" date="2018-07" db="EMBL/GenBank/DDBJ databases">
        <authorList>
            <consortium name="GenomeTrakr network: Whole genome sequencing for foodborne pathogen traceback"/>
        </authorList>
    </citation>
    <scope>NUCLEOTIDE SEQUENCE</scope>
    <source>
        <strain evidence="1">FDA00000027</strain>
    </source>
</reference>
<protein>
    <submittedName>
        <fullName evidence="1">Uncharacterized protein</fullName>
    </submittedName>
</protein>
<proteinExistence type="predicted"/>
<accession>A0A5U2GCN4</accession>
<organism evidence="1">
    <name type="scientific">Salmonella enterica</name>
    <name type="common">Salmonella choleraesuis</name>
    <dbReference type="NCBI Taxonomy" id="28901"/>
    <lineage>
        <taxon>Bacteria</taxon>
        <taxon>Pseudomonadati</taxon>
        <taxon>Pseudomonadota</taxon>
        <taxon>Gammaproteobacteria</taxon>
        <taxon>Enterobacterales</taxon>
        <taxon>Enterobacteriaceae</taxon>
        <taxon>Salmonella</taxon>
    </lineage>
</organism>
<comment type="caution">
    <text evidence="1">The sequence shown here is derived from an EMBL/GenBank/DDBJ whole genome shotgun (WGS) entry which is preliminary data.</text>
</comment>